<evidence type="ECO:0000313" key="1">
    <source>
        <dbReference type="EMBL" id="GHD99730.1"/>
    </source>
</evidence>
<organism evidence="1 4">
    <name type="scientific">Allgaiera indica</name>
    <dbReference type="NCBI Taxonomy" id="765699"/>
    <lineage>
        <taxon>Bacteria</taxon>
        <taxon>Pseudomonadati</taxon>
        <taxon>Pseudomonadota</taxon>
        <taxon>Alphaproteobacteria</taxon>
        <taxon>Rhodobacterales</taxon>
        <taxon>Paracoccaceae</taxon>
        <taxon>Allgaiera</taxon>
    </lineage>
</organism>
<name>A0AAN4UPI4_9RHOB</name>
<sequence length="57" mass="5652">MAVFMLTFALVLLAVAGLSVGAILGRAPIKGSCGGLSCIPGADCAACPKRDRNEGST</sequence>
<dbReference type="Proteomes" id="UP000634647">
    <property type="component" value="Unassembled WGS sequence"/>
</dbReference>
<evidence type="ECO:0000313" key="2">
    <source>
        <dbReference type="EMBL" id="SDW19619.1"/>
    </source>
</evidence>
<dbReference type="InterPro" id="IPR007495">
    <property type="entry name" value="NqrM"/>
</dbReference>
<dbReference type="EMBL" id="BNAB01000002">
    <property type="protein sequence ID" value="GHD99730.1"/>
    <property type="molecule type" value="Genomic_DNA"/>
</dbReference>
<keyword evidence="3" id="KW-1185">Reference proteome</keyword>
<reference evidence="2 3" key="2">
    <citation type="submission" date="2016-10" db="EMBL/GenBank/DDBJ databases">
        <authorList>
            <person name="Varghese N."/>
            <person name="Submissions S."/>
        </authorList>
    </citation>
    <scope>NUCLEOTIDE SEQUENCE [LARGE SCALE GENOMIC DNA]</scope>
    <source>
        <strain evidence="2 3">DSM 24802</strain>
    </source>
</reference>
<gene>
    <name evidence="1" type="ORF">GCM10008024_08280</name>
    <name evidence="2" type="ORF">SAMN05444006_10249</name>
</gene>
<dbReference type="Pfam" id="PF04400">
    <property type="entry name" value="NqrM"/>
    <property type="match status" value="1"/>
</dbReference>
<reference evidence="1" key="1">
    <citation type="journal article" date="2014" name="Int. J. Syst. Evol. Microbiol.">
        <title>Complete genome sequence of Corynebacterium casei LMG S-19264T (=DSM 44701T), isolated from a smear-ripened cheese.</title>
        <authorList>
            <consortium name="US DOE Joint Genome Institute (JGI-PGF)"/>
            <person name="Walter F."/>
            <person name="Albersmeier A."/>
            <person name="Kalinowski J."/>
            <person name="Ruckert C."/>
        </authorList>
    </citation>
    <scope>NUCLEOTIDE SEQUENCE</scope>
    <source>
        <strain evidence="1">CGMCC 1.10859</strain>
    </source>
</reference>
<dbReference type="AlphaFoldDB" id="A0AAN4UPI4"/>
<evidence type="ECO:0008006" key="5">
    <source>
        <dbReference type="Google" id="ProtNLM"/>
    </source>
</evidence>
<dbReference type="Proteomes" id="UP000199541">
    <property type="component" value="Unassembled WGS sequence"/>
</dbReference>
<reference evidence="1" key="3">
    <citation type="submission" date="2023-06" db="EMBL/GenBank/DDBJ databases">
        <authorList>
            <person name="Sun Q."/>
            <person name="Zhou Y."/>
        </authorList>
    </citation>
    <scope>NUCLEOTIDE SEQUENCE</scope>
    <source>
        <strain evidence="1">CGMCC 1.10859</strain>
    </source>
</reference>
<accession>A0AAN4UPI4</accession>
<dbReference type="EMBL" id="FNOB01000002">
    <property type="protein sequence ID" value="SDW19619.1"/>
    <property type="molecule type" value="Genomic_DNA"/>
</dbReference>
<dbReference type="RefSeq" id="WP_143037481.1">
    <property type="nucleotide sequence ID" value="NZ_BNAB01000002.1"/>
</dbReference>
<proteinExistence type="predicted"/>
<evidence type="ECO:0000313" key="3">
    <source>
        <dbReference type="Proteomes" id="UP000199541"/>
    </source>
</evidence>
<comment type="caution">
    <text evidence="1">The sequence shown here is derived from an EMBL/GenBank/DDBJ whole genome shotgun (WGS) entry which is preliminary data.</text>
</comment>
<protein>
    <recommendedName>
        <fullName evidence="5">(Na+)-NQR maturation NqrM</fullName>
    </recommendedName>
</protein>
<evidence type="ECO:0000313" key="4">
    <source>
        <dbReference type="Proteomes" id="UP000634647"/>
    </source>
</evidence>